<reference evidence="1 2" key="1">
    <citation type="submission" date="2015-09" db="EMBL/GenBank/DDBJ databases">
        <authorList>
            <consortium name="Swine Surveillance"/>
        </authorList>
    </citation>
    <scope>NUCLEOTIDE SEQUENCE [LARGE SCALE GENOMIC DNA]</scope>
    <source>
        <strain evidence="1 2">CECT 4292</strain>
    </source>
</reference>
<dbReference type="GeneID" id="55496083"/>
<dbReference type="EMBL" id="CYPU01000049">
    <property type="protein sequence ID" value="CUH48833.1"/>
    <property type="molecule type" value="Genomic_DNA"/>
</dbReference>
<proteinExistence type="predicted"/>
<dbReference type="RefSeq" id="WP_158507037.1">
    <property type="nucleotide sequence ID" value="NZ_CYPU01000049.1"/>
</dbReference>
<evidence type="ECO:0000313" key="2">
    <source>
        <dbReference type="Proteomes" id="UP000050783"/>
    </source>
</evidence>
<dbReference type="Proteomes" id="UP000050783">
    <property type="component" value="Unassembled WGS sequence"/>
</dbReference>
<protein>
    <submittedName>
        <fullName evidence="1">Uncharacterized protein</fullName>
    </submittedName>
</protein>
<evidence type="ECO:0000313" key="1">
    <source>
        <dbReference type="EMBL" id="CUH48833.1"/>
    </source>
</evidence>
<accession>A0A0P1F354</accession>
<organism evidence="1 2">
    <name type="scientific">Ruegeria atlantica</name>
    <dbReference type="NCBI Taxonomy" id="81569"/>
    <lineage>
        <taxon>Bacteria</taxon>
        <taxon>Pseudomonadati</taxon>
        <taxon>Pseudomonadota</taxon>
        <taxon>Alphaproteobacteria</taxon>
        <taxon>Rhodobacterales</taxon>
        <taxon>Roseobacteraceae</taxon>
        <taxon>Ruegeria</taxon>
    </lineage>
</organism>
<dbReference type="AlphaFoldDB" id="A0A0P1F354"/>
<sequence>MQFVSILFFELLQDAIGTRQITKPRRSPMFWKCWFEGVTIAEIDFEVADHFA</sequence>
<gene>
    <name evidence="1" type="ORF">RUA4292_03023</name>
</gene>
<name>A0A0P1F354_9RHOB</name>